<feature type="region of interest" description="Disordered" evidence="6">
    <location>
        <begin position="296"/>
        <end position="347"/>
    </location>
</feature>
<protein>
    <recommendedName>
        <fullName evidence="7">ORC6 first cyclin-like domain-containing protein</fullName>
    </recommendedName>
</protein>
<dbReference type="OrthoDB" id="5367324at2759"/>
<evidence type="ECO:0000256" key="3">
    <source>
        <dbReference type="ARBA" id="ARBA00022705"/>
    </source>
</evidence>
<gene>
    <name evidence="8" type="ORF">Z518_10859</name>
</gene>
<dbReference type="VEuPathDB" id="FungiDB:Z518_10859"/>
<reference evidence="8 9" key="1">
    <citation type="submission" date="2015-01" db="EMBL/GenBank/DDBJ databases">
        <title>The Genome Sequence of Rhinocladiella mackenzie CBS 650.93.</title>
        <authorList>
            <consortium name="The Broad Institute Genomics Platform"/>
            <person name="Cuomo C."/>
            <person name="de Hoog S."/>
            <person name="Gorbushina A."/>
            <person name="Stielow B."/>
            <person name="Teixiera M."/>
            <person name="Abouelleil A."/>
            <person name="Chapman S.B."/>
            <person name="Priest M."/>
            <person name="Young S.K."/>
            <person name="Wortman J."/>
            <person name="Nusbaum C."/>
            <person name="Birren B."/>
        </authorList>
    </citation>
    <scope>NUCLEOTIDE SEQUENCE [LARGE SCALE GENOMIC DNA]</scope>
    <source>
        <strain evidence="8 9">CBS 650.93</strain>
    </source>
</reference>
<comment type="subcellular location">
    <subcellularLocation>
        <location evidence="1">Nucleus</location>
    </subcellularLocation>
</comment>
<dbReference type="GO" id="GO:0003677">
    <property type="term" value="F:DNA binding"/>
    <property type="evidence" value="ECO:0007669"/>
    <property type="project" value="UniProtKB-KW"/>
</dbReference>
<comment type="similarity">
    <text evidence="2">Belongs to the ORC6 family.</text>
</comment>
<dbReference type="InterPro" id="IPR008721">
    <property type="entry name" value="ORC6_cyclin_first"/>
</dbReference>
<evidence type="ECO:0000313" key="8">
    <source>
        <dbReference type="EMBL" id="KIW99931.1"/>
    </source>
</evidence>
<dbReference type="AlphaFoldDB" id="A0A0D2FCX1"/>
<evidence type="ECO:0000256" key="6">
    <source>
        <dbReference type="SAM" id="MobiDB-lite"/>
    </source>
</evidence>
<name>A0A0D2FCX1_9EURO</name>
<accession>A0A0D2FCX1</accession>
<evidence type="ECO:0000256" key="5">
    <source>
        <dbReference type="ARBA" id="ARBA00023242"/>
    </source>
</evidence>
<evidence type="ECO:0000256" key="2">
    <source>
        <dbReference type="ARBA" id="ARBA00010840"/>
    </source>
</evidence>
<dbReference type="HOGENOM" id="CLU_045412_0_0_1"/>
<dbReference type="Pfam" id="PF05460">
    <property type="entry name" value="ORC6"/>
    <property type="match status" value="1"/>
</dbReference>
<dbReference type="EMBL" id="KN847484">
    <property type="protein sequence ID" value="KIW99931.1"/>
    <property type="molecule type" value="Genomic_DNA"/>
</dbReference>
<dbReference type="Proteomes" id="UP000053617">
    <property type="component" value="Unassembled WGS sequence"/>
</dbReference>
<evidence type="ECO:0000256" key="4">
    <source>
        <dbReference type="ARBA" id="ARBA00023125"/>
    </source>
</evidence>
<feature type="compositionally biased region" description="Acidic residues" evidence="6">
    <location>
        <begin position="310"/>
        <end position="319"/>
    </location>
</feature>
<keyword evidence="4" id="KW-0238">DNA-binding</keyword>
<dbReference type="GO" id="GO:0005664">
    <property type="term" value="C:nuclear origin of replication recognition complex"/>
    <property type="evidence" value="ECO:0007669"/>
    <property type="project" value="InterPro"/>
</dbReference>
<dbReference type="STRING" id="1442369.A0A0D2FCX1"/>
<keyword evidence="5" id="KW-0539">Nucleus</keyword>
<evidence type="ECO:0000259" key="7">
    <source>
        <dbReference type="Pfam" id="PF05460"/>
    </source>
</evidence>
<dbReference type="RefSeq" id="XP_013267144.1">
    <property type="nucleotide sequence ID" value="XM_013411690.1"/>
</dbReference>
<evidence type="ECO:0000256" key="1">
    <source>
        <dbReference type="ARBA" id="ARBA00004123"/>
    </source>
</evidence>
<feature type="domain" description="ORC6 first cyclin-like" evidence="7">
    <location>
        <begin position="11"/>
        <end position="98"/>
    </location>
</feature>
<keyword evidence="3" id="KW-0235">DNA replication</keyword>
<dbReference type="GeneID" id="25298930"/>
<evidence type="ECO:0000313" key="9">
    <source>
        <dbReference type="Proteomes" id="UP000053617"/>
    </source>
</evidence>
<organism evidence="8 9">
    <name type="scientific">Rhinocladiella mackenziei CBS 650.93</name>
    <dbReference type="NCBI Taxonomy" id="1442369"/>
    <lineage>
        <taxon>Eukaryota</taxon>
        <taxon>Fungi</taxon>
        <taxon>Dikarya</taxon>
        <taxon>Ascomycota</taxon>
        <taxon>Pezizomycotina</taxon>
        <taxon>Eurotiomycetes</taxon>
        <taxon>Chaetothyriomycetidae</taxon>
        <taxon>Chaetothyriales</taxon>
        <taxon>Herpotrichiellaceae</taxon>
        <taxon>Rhinocladiella</taxon>
    </lineage>
</organism>
<proteinExistence type="inferred from homology"/>
<keyword evidence="9" id="KW-1185">Reference proteome</keyword>
<dbReference type="GO" id="GO:0006260">
    <property type="term" value="P:DNA replication"/>
    <property type="evidence" value="ECO:0007669"/>
    <property type="project" value="UniProtKB-KW"/>
</dbReference>
<sequence length="401" mass="44355">MPASSAIQQSLSSLLPTHAQKLPAQLTHLCESLLAQSRQRACHLKPEEEIARAYACCEIACKRLRAQCRLPATQPGGAPCKPTLYEKLVMFLERVLDEDPLTTTPQSGRNLKRTADGVFKGAETSQTGTPSKNPARNGFLGKLKASANSTTKNTDVDGAGTEAPSFTMPSIRRLCKTFKTPLLAPHVYTGACVVLKLAELWPQSQDEDEEPRDTESLKETVTGLLIALYLMTLTRMQTAKMTTSVYKSTCSKSVEELDYKPGTAGVELWIRRINREGYCRRQDWWASVPESVFKFDPHGTSGGARTIHEDSEDDDDEEPFPSAARKRQVTGPARRNGVDEEDDDPEGILLPGLATMMQDAVDFLTPEHTEAHNAWKKQFLKRLDKLDKTPAGRLGRTVVVK</sequence>